<evidence type="ECO:0000313" key="1">
    <source>
        <dbReference type="EMBL" id="KAF9063855.1"/>
    </source>
</evidence>
<dbReference type="EMBL" id="JADNRY010000137">
    <property type="protein sequence ID" value="KAF9063855.1"/>
    <property type="molecule type" value="Genomic_DNA"/>
</dbReference>
<gene>
    <name evidence="1" type="ORF">BDP27DRAFT_1367714</name>
</gene>
<name>A0A9P5U1N9_9AGAR</name>
<evidence type="ECO:0000313" key="2">
    <source>
        <dbReference type="Proteomes" id="UP000772434"/>
    </source>
</evidence>
<keyword evidence="2" id="KW-1185">Reference proteome</keyword>
<organism evidence="1 2">
    <name type="scientific">Rhodocollybia butyracea</name>
    <dbReference type="NCBI Taxonomy" id="206335"/>
    <lineage>
        <taxon>Eukaryota</taxon>
        <taxon>Fungi</taxon>
        <taxon>Dikarya</taxon>
        <taxon>Basidiomycota</taxon>
        <taxon>Agaricomycotina</taxon>
        <taxon>Agaricomycetes</taxon>
        <taxon>Agaricomycetidae</taxon>
        <taxon>Agaricales</taxon>
        <taxon>Marasmiineae</taxon>
        <taxon>Omphalotaceae</taxon>
        <taxon>Rhodocollybia</taxon>
    </lineage>
</organism>
<dbReference type="Gene3D" id="2.60.120.10">
    <property type="entry name" value="Jelly Rolls"/>
    <property type="match status" value="1"/>
</dbReference>
<proteinExistence type="predicted"/>
<comment type="caution">
    <text evidence="1">The sequence shown here is derived from an EMBL/GenBank/DDBJ whole genome shotgun (WGS) entry which is preliminary data.</text>
</comment>
<dbReference type="AlphaFoldDB" id="A0A9P5U1N9"/>
<reference evidence="1" key="1">
    <citation type="submission" date="2020-11" db="EMBL/GenBank/DDBJ databases">
        <authorList>
            <consortium name="DOE Joint Genome Institute"/>
            <person name="Ahrendt S."/>
            <person name="Riley R."/>
            <person name="Andreopoulos W."/>
            <person name="Labutti K."/>
            <person name="Pangilinan J."/>
            <person name="Ruiz-Duenas F.J."/>
            <person name="Barrasa J.M."/>
            <person name="Sanchez-Garcia M."/>
            <person name="Camarero S."/>
            <person name="Miyauchi S."/>
            <person name="Serrano A."/>
            <person name="Linde D."/>
            <person name="Babiker R."/>
            <person name="Drula E."/>
            <person name="Ayuso-Fernandez I."/>
            <person name="Pacheco R."/>
            <person name="Padilla G."/>
            <person name="Ferreira P."/>
            <person name="Barriuso J."/>
            <person name="Kellner H."/>
            <person name="Castanera R."/>
            <person name="Alfaro M."/>
            <person name="Ramirez L."/>
            <person name="Pisabarro A.G."/>
            <person name="Kuo A."/>
            <person name="Tritt A."/>
            <person name="Lipzen A."/>
            <person name="He G."/>
            <person name="Yan M."/>
            <person name="Ng V."/>
            <person name="Cullen D."/>
            <person name="Martin F."/>
            <person name="Rosso M.-N."/>
            <person name="Henrissat B."/>
            <person name="Hibbett D."/>
            <person name="Martinez A.T."/>
            <person name="Grigoriev I.V."/>
        </authorList>
    </citation>
    <scope>NUCLEOTIDE SEQUENCE</scope>
    <source>
        <strain evidence="1">AH 40177</strain>
    </source>
</reference>
<dbReference type="InterPro" id="IPR014710">
    <property type="entry name" value="RmlC-like_jellyroll"/>
</dbReference>
<sequence>MPPIHAYYLPADPASAIDASHPVGVEQLDALGWKISSVGGSPDEIDQAGRKLAREIGYPITQEGGIVQFSLDVETNAGELAPDVIIDSSPEQKIRLLLSKGNKCTIYVRLYVTAGWVRIHFVSGMLVHVPAGAQYRLDFNEQNRETTGTAFFKTTTKKLSSGIYNSDGLKRI</sequence>
<accession>A0A9P5U1N9</accession>
<dbReference type="Proteomes" id="UP000772434">
    <property type="component" value="Unassembled WGS sequence"/>
</dbReference>
<protein>
    <submittedName>
        <fullName evidence="1">Uncharacterized protein</fullName>
    </submittedName>
</protein>